<dbReference type="EMBL" id="AP019536">
    <property type="protein sequence ID" value="BBI99851.1"/>
    <property type="molecule type" value="Genomic_DNA"/>
</dbReference>
<dbReference type="RefSeq" id="WP_212785113.1">
    <property type="nucleotide sequence ID" value="NZ_AP019536.1"/>
</dbReference>
<dbReference type="Gene3D" id="1.20.120.520">
    <property type="entry name" value="nmb1532 protein domain like"/>
    <property type="match status" value="1"/>
</dbReference>
<dbReference type="InterPro" id="IPR012312">
    <property type="entry name" value="Hemerythrin-like"/>
</dbReference>
<dbReference type="AlphaFoldDB" id="A0AAN1T0B7"/>
<reference evidence="2 3" key="1">
    <citation type="submission" date="2019-03" db="EMBL/GenBank/DDBJ databases">
        <title>Complete genome sequence of Ferrigenium kumadai strain An22, a microaerophilic iron-oxidizing bacterium isolated from a paddy field soil.</title>
        <authorList>
            <person name="Watanabe T."/>
            <person name="Asakawa S."/>
        </authorList>
    </citation>
    <scope>NUCLEOTIDE SEQUENCE [LARGE SCALE GENOMIC DNA]</scope>
    <source>
        <strain evidence="2 3">An22</strain>
    </source>
</reference>
<proteinExistence type="predicted"/>
<evidence type="ECO:0000259" key="1">
    <source>
        <dbReference type="Pfam" id="PF01814"/>
    </source>
</evidence>
<feature type="domain" description="Hemerythrin-like" evidence="1">
    <location>
        <begin position="10"/>
        <end position="122"/>
    </location>
</feature>
<gene>
    <name evidence="2" type="ORF">FGKAn22_15440</name>
</gene>
<keyword evidence="3" id="KW-1185">Reference proteome</keyword>
<sequence length="134" mass="14932">MQRSPALQPLSREHHSALKLAKACERAAGSSDEAEVERACLRASVACASELKAHFEMEEQTLLPLLTGTREQPLAERTLSEHRQLYAMLDGLQRNDAATLGHFGKCLAAHVRFEERELFPALEANLATRHEQSE</sequence>
<protein>
    <recommendedName>
        <fullName evidence="1">Hemerythrin-like domain-containing protein</fullName>
    </recommendedName>
</protein>
<evidence type="ECO:0000313" key="2">
    <source>
        <dbReference type="EMBL" id="BBI99851.1"/>
    </source>
</evidence>
<dbReference type="Pfam" id="PF01814">
    <property type="entry name" value="Hemerythrin"/>
    <property type="match status" value="1"/>
</dbReference>
<accession>A0AAN1T0B7</accession>
<organism evidence="2 3">
    <name type="scientific">Ferrigenium kumadai</name>
    <dbReference type="NCBI Taxonomy" id="1682490"/>
    <lineage>
        <taxon>Bacteria</taxon>
        <taxon>Pseudomonadati</taxon>
        <taxon>Pseudomonadota</taxon>
        <taxon>Betaproteobacteria</taxon>
        <taxon>Nitrosomonadales</taxon>
        <taxon>Gallionellaceae</taxon>
        <taxon>Ferrigenium</taxon>
    </lineage>
</organism>
<name>A0AAN1T0B7_9PROT</name>
<dbReference type="Proteomes" id="UP001319121">
    <property type="component" value="Chromosome"/>
</dbReference>
<dbReference type="KEGG" id="fku:FGKAn22_15440"/>
<evidence type="ECO:0000313" key="3">
    <source>
        <dbReference type="Proteomes" id="UP001319121"/>
    </source>
</evidence>